<evidence type="ECO:0000313" key="4">
    <source>
        <dbReference type="Proteomes" id="UP000679992"/>
    </source>
</evidence>
<dbReference type="Proteomes" id="UP000679992">
    <property type="component" value="Unassembled WGS sequence"/>
</dbReference>
<feature type="chain" id="PRO_5046772622" description="ABC transporter substrate-binding protein" evidence="2">
    <location>
        <begin position="23"/>
        <end position="244"/>
    </location>
</feature>
<protein>
    <recommendedName>
        <fullName evidence="5">ABC transporter substrate-binding protein</fullName>
    </recommendedName>
</protein>
<dbReference type="Gene3D" id="3.40.190.10">
    <property type="entry name" value="Periplasmic binding protein-like II"/>
    <property type="match status" value="1"/>
</dbReference>
<feature type="signal peptide" evidence="2">
    <location>
        <begin position="1"/>
        <end position="22"/>
    </location>
</feature>
<organism evidence="3 4">
    <name type="scientific">Paenibacillus vini</name>
    <dbReference type="NCBI Taxonomy" id="1476024"/>
    <lineage>
        <taxon>Bacteria</taxon>
        <taxon>Bacillati</taxon>
        <taxon>Bacillota</taxon>
        <taxon>Bacilli</taxon>
        <taxon>Bacillales</taxon>
        <taxon>Paenibacillaceae</taxon>
        <taxon>Paenibacillus</taxon>
    </lineage>
</organism>
<evidence type="ECO:0000256" key="1">
    <source>
        <dbReference type="SAM" id="MobiDB-lite"/>
    </source>
</evidence>
<reference evidence="3 4" key="1">
    <citation type="submission" date="2021-03" db="EMBL/GenBank/DDBJ databases">
        <title>Antimicrobial resistance genes in bacteria isolated from Japanese honey, and their potential for conferring macrolide and lincosamide resistance in the American foulbrood pathogen Paenibacillus larvae.</title>
        <authorList>
            <person name="Okamoto M."/>
            <person name="Kumagai M."/>
            <person name="Kanamori H."/>
            <person name="Takamatsu D."/>
        </authorList>
    </citation>
    <scope>NUCLEOTIDE SEQUENCE [LARGE SCALE GENOMIC DNA]</scope>
    <source>
        <strain evidence="3 4">J42TS3</strain>
    </source>
</reference>
<comment type="caution">
    <text evidence="3">The sequence shown here is derived from an EMBL/GenBank/DDBJ whole genome shotgun (WGS) entry which is preliminary data.</text>
</comment>
<evidence type="ECO:0000256" key="2">
    <source>
        <dbReference type="SAM" id="SignalP"/>
    </source>
</evidence>
<dbReference type="PROSITE" id="PS51257">
    <property type="entry name" value="PROKAR_LIPOPROTEIN"/>
    <property type="match status" value="1"/>
</dbReference>
<accession>A0ABQ4MHC9</accession>
<evidence type="ECO:0008006" key="5">
    <source>
        <dbReference type="Google" id="ProtNLM"/>
    </source>
</evidence>
<keyword evidence="4" id="KW-1185">Reference proteome</keyword>
<feature type="compositionally biased region" description="Polar residues" evidence="1">
    <location>
        <begin position="26"/>
        <end position="47"/>
    </location>
</feature>
<keyword evidence="2" id="KW-0732">Signal</keyword>
<dbReference type="InterPro" id="IPR006059">
    <property type="entry name" value="SBP"/>
</dbReference>
<gene>
    <name evidence="3" type="ORF">J42TS3_44280</name>
</gene>
<name>A0ABQ4MHC9_9BACL</name>
<sequence>MKKLKGLSLLLFCFVFLLSACGGGNNTSQSQPAPSPESTNTTPQNTAEPEPSEEPPVDLGGRIIKVAAWWDLKPAGATAGDKARLEKIAEVEKKYNCKFEFVNIPFEEYMNKFTTSVLAGEPFADIVQMEYKSALPAILKGQLLQISEFTTDKNNINNEGNLQTKYPAIAGGEYAFDNPISLGPGSTITGNCSKSWAFRIFRRSTVKENGTGINFWKSPNRQPRIRTMTEKPMFGDFPGGPLTL</sequence>
<proteinExistence type="predicted"/>
<dbReference type="Pfam" id="PF01547">
    <property type="entry name" value="SBP_bac_1"/>
    <property type="match status" value="1"/>
</dbReference>
<dbReference type="SUPFAM" id="SSF53850">
    <property type="entry name" value="Periplasmic binding protein-like II"/>
    <property type="match status" value="1"/>
</dbReference>
<evidence type="ECO:0000313" key="3">
    <source>
        <dbReference type="EMBL" id="GIP55393.1"/>
    </source>
</evidence>
<dbReference type="EMBL" id="BOSL01000018">
    <property type="protein sequence ID" value="GIP55393.1"/>
    <property type="molecule type" value="Genomic_DNA"/>
</dbReference>
<feature type="region of interest" description="Disordered" evidence="1">
    <location>
        <begin position="26"/>
        <end position="58"/>
    </location>
</feature>